<dbReference type="FunFam" id="2.60.40.10:FF:000443">
    <property type="entry name" value="host cell factor 1"/>
    <property type="match status" value="1"/>
</dbReference>
<evidence type="ECO:0000256" key="15">
    <source>
        <dbReference type="ARBA" id="ARBA00022853"/>
    </source>
</evidence>
<evidence type="ECO:0000256" key="3">
    <source>
        <dbReference type="ARBA" id="ARBA00010931"/>
    </source>
</evidence>
<organism evidence="30 31">
    <name type="scientific">Pomacea canaliculata</name>
    <name type="common">Golden apple snail</name>
    <dbReference type="NCBI Taxonomy" id="400727"/>
    <lineage>
        <taxon>Eukaryota</taxon>
        <taxon>Metazoa</taxon>
        <taxon>Spiralia</taxon>
        <taxon>Lophotrochozoa</taxon>
        <taxon>Mollusca</taxon>
        <taxon>Gastropoda</taxon>
        <taxon>Caenogastropoda</taxon>
        <taxon>Architaenioglossa</taxon>
        <taxon>Ampullarioidea</taxon>
        <taxon>Ampullariidae</taxon>
        <taxon>Pomacea</taxon>
    </lineage>
</organism>
<dbReference type="InterPro" id="IPR036116">
    <property type="entry name" value="FN3_sf"/>
</dbReference>
<dbReference type="FunFam" id="2.120.10.80:FF:000015">
    <property type="entry name" value="host cell factor 1 isoform X1"/>
    <property type="match status" value="1"/>
</dbReference>
<evidence type="ECO:0000256" key="23">
    <source>
        <dbReference type="ARBA" id="ARBA00030242"/>
    </source>
</evidence>
<evidence type="ECO:0000256" key="17">
    <source>
        <dbReference type="ARBA" id="ARBA00022990"/>
    </source>
</evidence>
<proteinExistence type="inferred from homology"/>
<evidence type="ECO:0000256" key="13">
    <source>
        <dbReference type="ARBA" id="ARBA00022813"/>
    </source>
</evidence>
<reference evidence="30 31" key="1">
    <citation type="submission" date="2018-04" db="EMBL/GenBank/DDBJ databases">
        <title>The genome of golden apple snail Pomacea canaliculata provides insight into stress tolerance and invasive adaptation.</title>
        <authorList>
            <person name="Liu C."/>
            <person name="Liu B."/>
            <person name="Ren Y."/>
            <person name="Zhang Y."/>
            <person name="Wang H."/>
            <person name="Li S."/>
            <person name="Jiang F."/>
            <person name="Yin L."/>
            <person name="Zhang G."/>
            <person name="Qian W."/>
            <person name="Fan W."/>
        </authorList>
    </citation>
    <scope>NUCLEOTIDE SEQUENCE [LARGE SCALE GENOMIC DNA]</scope>
    <source>
        <strain evidence="30">SZHN2017</strain>
        <tissue evidence="30">Muscle</tissue>
    </source>
</reference>
<protein>
    <recommendedName>
        <fullName evidence="25">Host cell factor 1</fullName>
    </recommendedName>
    <alternativeName>
        <fullName evidence="22 24">ATG12-activating enzyme E1 ATG7</fullName>
    </alternativeName>
    <alternativeName>
        <fullName evidence="23">Autophagy-related protein 7</fullName>
    </alternativeName>
    <alternativeName>
        <fullName evidence="26">C1 factor</fullName>
    </alternativeName>
    <alternativeName>
        <fullName evidence="4 5">Ubiquitin-like modifier-activating enzyme ATG7</fullName>
    </alternativeName>
</protein>
<accession>A0A2T7NTI2</accession>
<keyword evidence="21" id="KW-0131">Cell cycle</keyword>
<dbReference type="FunFam" id="2.60.40.10:FF:000259">
    <property type="entry name" value="Host cell factor 1 (Predicted)"/>
    <property type="match status" value="1"/>
</dbReference>
<evidence type="ECO:0000256" key="7">
    <source>
        <dbReference type="ARBA" id="ARBA00022448"/>
    </source>
</evidence>
<dbReference type="GO" id="GO:0008641">
    <property type="term" value="F:ubiquitin-like modifier activating enzyme activity"/>
    <property type="evidence" value="ECO:0007669"/>
    <property type="project" value="InterPro"/>
</dbReference>
<evidence type="ECO:0000256" key="12">
    <source>
        <dbReference type="ARBA" id="ARBA00022737"/>
    </source>
</evidence>
<dbReference type="InterPro" id="IPR013783">
    <property type="entry name" value="Ig-like_fold"/>
</dbReference>
<keyword evidence="11" id="KW-0597">Phosphoprotein</keyword>
<evidence type="ECO:0000256" key="6">
    <source>
        <dbReference type="ARBA" id="ARBA00022441"/>
    </source>
</evidence>
<keyword evidence="6" id="KW-0880">Kelch repeat</keyword>
<dbReference type="OrthoDB" id="10001928at2759"/>
<dbReference type="Gene3D" id="3.40.140.100">
    <property type="entry name" value="Ubiquitin-like modifier-activating enzyme ATG7 C-terminal domain"/>
    <property type="match status" value="1"/>
</dbReference>
<comment type="subcellular location">
    <subcellularLocation>
        <location evidence="2">Cytoplasm</location>
    </subcellularLocation>
    <subcellularLocation>
        <location evidence="1">Nucleus</location>
    </subcellularLocation>
</comment>
<evidence type="ECO:0000256" key="8">
    <source>
        <dbReference type="ARBA" id="ARBA00022481"/>
    </source>
</evidence>
<keyword evidence="7" id="KW-0813">Transport</keyword>
<dbReference type="Gene3D" id="3.40.140.70">
    <property type="entry name" value="Ubiquitin-like modifier-activating enzyme ATG7 N-terminal domain"/>
    <property type="match status" value="1"/>
</dbReference>
<keyword evidence="13" id="KW-0068">Autocatalytic cleavage</keyword>
<keyword evidence="14" id="KW-0832">Ubl conjugation</keyword>
<evidence type="ECO:0000256" key="11">
    <source>
        <dbReference type="ARBA" id="ARBA00022553"/>
    </source>
</evidence>
<gene>
    <name evidence="30" type="ORF">C0Q70_14958</name>
</gene>
<feature type="compositionally biased region" description="Low complexity" evidence="28">
    <location>
        <begin position="1213"/>
        <end position="1223"/>
    </location>
</feature>
<evidence type="ECO:0000256" key="1">
    <source>
        <dbReference type="ARBA" id="ARBA00004123"/>
    </source>
</evidence>
<dbReference type="PANTHER" id="PTHR46003">
    <property type="entry name" value="HOST CELL FACTOR"/>
    <property type="match status" value="1"/>
</dbReference>
<comment type="caution">
    <text evidence="30">The sequence shown here is derived from an EMBL/GenBank/DDBJ whole genome shotgun (WGS) entry which is preliminary data.</text>
</comment>
<dbReference type="SMART" id="SM00060">
    <property type="entry name" value="FN3"/>
    <property type="match status" value="2"/>
</dbReference>
<evidence type="ECO:0000256" key="20">
    <source>
        <dbReference type="ARBA" id="ARBA00023242"/>
    </source>
</evidence>
<evidence type="ECO:0000256" key="27">
    <source>
        <dbReference type="PIRSR" id="PIRSR606285-1"/>
    </source>
</evidence>
<feature type="domain" description="Fibronectin type-III" evidence="29">
    <location>
        <begin position="1382"/>
        <end position="1473"/>
    </location>
</feature>
<evidence type="ECO:0000256" key="10">
    <source>
        <dbReference type="ARBA" id="ARBA00022499"/>
    </source>
</evidence>
<evidence type="ECO:0000313" key="30">
    <source>
        <dbReference type="EMBL" id="PVD24475.1"/>
    </source>
</evidence>
<dbReference type="Proteomes" id="UP000245119">
    <property type="component" value="Linkage Group LG9"/>
</dbReference>
<evidence type="ECO:0000256" key="19">
    <source>
        <dbReference type="ARBA" id="ARBA00023180"/>
    </source>
</evidence>
<dbReference type="Pfam" id="PF00899">
    <property type="entry name" value="ThiF"/>
    <property type="match status" value="1"/>
</dbReference>
<dbReference type="GO" id="GO:0035097">
    <property type="term" value="C:histone methyltransferase complex"/>
    <property type="evidence" value="ECO:0007669"/>
    <property type="project" value="TreeGrafter"/>
</dbReference>
<evidence type="ECO:0000256" key="4">
    <source>
        <dbReference type="ARBA" id="ARBA00017647"/>
    </source>
</evidence>
<evidence type="ECO:0000256" key="14">
    <source>
        <dbReference type="ARBA" id="ARBA00022843"/>
    </source>
</evidence>
<keyword evidence="9" id="KW-0963">Cytoplasm</keyword>
<dbReference type="GO" id="GO:0015031">
    <property type="term" value="P:protein transport"/>
    <property type="evidence" value="ECO:0007669"/>
    <property type="project" value="UniProtKB-KW"/>
</dbReference>
<keyword evidence="8" id="KW-0488">Methylation</keyword>
<keyword evidence="19" id="KW-0325">Glycoprotein</keyword>
<dbReference type="FunFam" id="2.120.10.80:FF:000008">
    <property type="entry name" value="host cell factor 1 isoform X1"/>
    <property type="match status" value="1"/>
</dbReference>
<dbReference type="GO" id="GO:0005737">
    <property type="term" value="C:cytoplasm"/>
    <property type="evidence" value="ECO:0007669"/>
    <property type="project" value="UniProtKB-SubCell"/>
</dbReference>
<evidence type="ECO:0000256" key="5">
    <source>
        <dbReference type="ARBA" id="ARBA00018730"/>
    </source>
</evidence>
<keyword evidence="10" id="KW-1017">Isopeptide bond</keyword>
<dbReference type="InterPro" id="IPR015915">
    <property type="entry name" value="Kelch-typ_b-propeller"/>
</dbReference>
<dbReference type="InterPro" id="IPR006285">
    <property type="entry name" value="Atg7"/>
</dbReference>
<evidence type="ECO:0000256" key="22">
    <source>
        <dbReference type="ARBA" id="ARBA00029897"/>
    </source>
</evidence>
<keyword evidence="31" id="KW-1185">Reference proteome</keyword>
<keyword evidence="18" id="KW-0072">Autophagy</keyword>
<evidence type="ECO:0000256" key="26">
    <source>
        <dbReference type="ARBA" id="ARBA00081526"/>
    </source>
</evidence>
<dbReference type="InterPro" id="IPR000594">
    <property type="entry name" value="ThiF_NAD_FAD-bd"/>
</dbReference>
<dbReference type="EMBL" id="PZQS01000009">
    <property type="protein sequence ID" value="PVD24475.1"/>
    <property type="molecule type" value="Genomic_DNA"/>
</dbReference>
<dbReference type="InterPro" id="IPR042522">
    <property type="entry name" value="Atg7_N_1"/>
</dbReference>
<keyword evidence="12" id="KW-0677">Repeat</keyword>
<dbReference type="NCBIfam" id="TIGR01381">
    <property type="entry name" value="E1_like_apg7"/>
    <property type="match status" value="1"/>
</dbReference>
<comment type="similarity">
    <text evidence="3">Belongs to the ATG7 family.</text>
</comment>
<evidence type="ECO:0000256" key="25">
    <source>
        <dbReference type="ARBA" id="ARBA00074287"/>
    </source>
</evidence>
<keyword evidence="15" id="KW-0156">Chromatin regulator</keyword>
<dbReference type="InterPro" id="IPR042523">
    <property type="entry name" value="Atg7_N_2"/>
</dbReference>
<dbReference type="FunFam" id="3.40.50.720:FF:000243">
    <property type="entry name" value="Ubiquitin-like modifier-activating enzyme ATG7"/>
    <property type="match status" value="1"/>
</dbReference>
<dbReference type="InterPro" id="IPR032197">
    <property type="entry name" value="Atg7_N"/>
</dbReference>
<dbReference type="GO" id="GO:0003713">
    <property type="term" value="F:transcription coactivator activity"/>
    <property type="evidence" value="ECO:0007669"/>
    <property type="project" value="TreeGrafter"/>
</dbReference>
<keyword evidence="16" id="KW-0653">Protein transport</keyword>
<evidence type="ECO:0000256" key="2">
    <source>
        <dbReference type="ARBA" id="ARBA00004496"/>
    </source>
</evidence>
<dbReference type="GO" id="GO:0006338">
    <property type="term" value="P:chromatin remodeling"/>
    <property type="evidence" value="ECO:0007669"/>
    <property type="project" value="TreeGrafter"/>
</dbReference>
<dbReference type="Gene3D" id="3.40.50.720">
    <property type="entry name" value="NAD(P)-binding Rossmann-like Domain"/>
    <property type="match status" value="1"/>
</dbReference>
<dbReference type="Gene3D" id="6.10.250.2590">
    <property type="match status" value="1"/>
</dbReference>
<dbReference type="PANTHER" id="PTHR46003:SF1">
    <property type="entry name" value="HOST CELL FACTOR"/>
    <property type="match status" value="1"/>
</dbReference>
<dbReference type="Gene3D" id="2.120.10.80">
    <property type="entry name" value="Kelch-type beta propeller"/>
    <property type="match status" value="2"/>
</dbReference>
<feature type="active site" description="Glycyl thioester intermediate" evidence="27">
    <location>
        <position position="2130"/>
    </location>
</feature>
<dbReference type="InterPro" id="IPR035985">
    <property type="entry name" value="Ubiquitin-activating_enz"/>
</dbReference>
<dbReference type="SUPFAM" id="SSF49265">
    <property type="entry name" value="Fibronectin type III"/>
    <property type="match status" value="1"/>
</dbReference>
<dbReference type="Pfam" id="PF13854">
    <property type="entry name" value="Kelch_HCF"/>
    <property type="match status" value="1"/>
</dbReference>
<evidence type="ECO:0000259" key="29">
    <source>
        <dbReference type="PROSITE" id="PS50853"/>
    </source>
</evidence>
<evidence type="ECO:0000256" key="24">
    <source>
        <dbReference type="ARBA" id="ARBA00032823"/>
    </source>
</evidence>
<evidence type="ECO:0000313" key="31">
    <source>
        <dbReference type="Proteomes" id="UP000245119"/>
    </source>
</evidence>
<evidence type="ECO:0000256" key="21">
    <source>
        <dbReference type="ARBA" id="ARBA00023306"/>
    </source>
</evidence>
<dbReference type="InterPro" id="IPR043536">
    <property type="entry name" value="HCF1/2"/>
</dbReference>
<dbReference type="SUPFAM" id="SSF69572">
    <property type="entry name" value="Activating enzymes of the ubiquitin-like proteins"/>
    <property type="match status" value="1"/>
</dbReference>
<evidence type="ECO:0000256" key="28">
    <source>
        <dbReference type="SAM" id="MobiDB-lite"/>
    </source>
</evidence>
<feature type="domain" description="Fibronectin type-III" evidence="29">
    <location>
        <begin position="1475"/>
        <end position="1589"/>
    </location>
</feature>
<evidence type="ECO:0000256" key="9">
    <source>
        <dbReference type="ARBA" id="ARBA00022490"/>
    </source>
</evidence>
<dbReference type="Gene3D" id="2.60.40.10">
    <property type="entry name" value="Immunoglobulins"/>
    <property type="match status" value="2"/>
</dbReference>
<dbReference type="InterPro" id="IPR003961">
    <property type="entry name" value="FN3_dom"/>
</dbReference>
<keyword evidence="20" id="KW-0539">Nucleus</keyword>
<dbReference type="CDD" id="cd00063">
    <property type="entry name" value="FN3"/>
    <property type="match status" value="2"/>
</dbReference>
<feature type="region of interest" description="Disordered" evidence="28">
    <location>
        <begin position="1196"/>
        <end position="1228"/>
    </location>
</feature>
<keyword evidence="17" id="KW-0007">Acetylation</keyword>
<feature type="compositionally biased region" description="Low complexity" evidence="28">
    <location>
        <begin position="1352"/>
        <end position="1368"/>
    </location>
</feature>
<dbReference type="InterPro" id="IPR059124">
    <property type="entry name" value="Kelch_HCF"/>
</dbReference>
<dbReference type="SUPFAM" id="SSF117281">
    <property type="entry name" value="Kelch motif"/>
    <property type="match status" value="1"/>
</dbReference>
<evidence type="ECO:0000256" key="18">
    <source>
        <dbReference type="ARBA" id="ARBA00023006"/>
    </source>
</evidence>
<dbReference type="GO" id="GO:0006914">
    <property type="term" value="P:autophagy"/>
    <property type="evidence" value="ECO:0007669"/>
    <property type="project" value="UniProtKB-KW"/>
</dbReference>
<sequence length="2269" mass="239881">MAAPILKWKRVTNTTGPCPRPRHGHRAVAIKDLMIVFGGGNEGIVDELHVYNTSTNQWFVPAVRGDIPPGCAAYGFICDGTRILVFGGMVEYGKYSNELYELQASRWEWKRLKPKPPKSGPPPCPRLGHSFTLLGNKAYLFGGLANDSEDPKNNIPRYLNDLYTLELRPLSNQMSWDLPTVSGQPPPPRESHTACAYTEKDGRRPRLIIYGGMSGCRLGDLWQFEVESMAWTKPSLQGIPPLPRSLHSSTVVNNRMFVFGGWVPLVMDDVKVATHEKEWKCTNSLASLNLDTMTWEPLAMEVFEDALPRARAGHCAVAINTRLYIWSGRDGYRKAWNNQVCFKDLWFLETEKPPAPSRVQLVRASTNTLEVCWGSVPTADAYLLQLQKYDLPPAQSLPTTAAATAAAVAPAPPSIPAVRPLTPATPGTPTVLRTATTVTGLVRPLLGSTLSSLGVAQPQTVRVTTAARPKNPMTITPVSTAIRVTPSQVLTQTPKGATVVNTAGSGSGSQMTGIAALAAAAAATQKIPGTSGVTTTPVSGIKVVTPTIVTQGVKVTPVQGKIQGQQVTVPSPITQTVRVAPPGTTILKPGTGAMAGKQIITVHKGGTVTNQPQIVTLVKTTQGMAVANTKGGLPQGATIVKLVTTQAGGSKPATIISSSQAGHTPSNILGISSVQPSTATSRTLTTLIKTIPSSMLTVAKPGTGVTTTQVGTKTIVIAAPKGTAGALSAPTKIITSVPKLGGQAGNTQFIVVSPQSATSVGNTVSKPITVTTLSAGSAGAQMVVPTSKPVISVLSAGGQTVTMTATTPTAPATAQILGQSIASNVTSILGTPVMKTATASPTISLIAQPSAGEVPTTIATRQIVTLPSQMSLAGTGTKGPVQITITPVSHTQAVGTIAAGNILPTAQPTIVTATSVTAAAEQQMLGDSTEECDGIHGCPGDGGDTGSLAQADQECDGIHGCPGGSQTAQQDDHCDGIHGCPGNDQPAQQADQCDGIHGCPGDGQTPIQASQECDGIHGCPGNEPAKQDECDGIHGCPGNEPAKQDECDGIHGCPGNEPAKQDECDGIHGCPGNEPAKQDECDGIHGCPGNEPPKQDECDGIHGCPGNEPSKQDECDGIHGCPGNEPPKQDECDGIHGCPGNEEQAKKDECDGIHGCPGNDEPSKGDKCDGIHGCPGNNEPPKGDECDGIHGCPGNDQPSTSGECDGVHGCPANEENQGEGQEQPVGAESGLTVMPGEAIPMETGEGSETVPVAPAVDSVGLSGGSSDMAAPPLDLLQSEQGGSHEPMDEGLPDTAAVAVPIPPVPEIKTEGDSLQASAGQLNTPVGSGAGLSVGADAADSLATLASAAISTASATSSSSTSHDATASSGQQIKEADIKTEVKPDKPVVKRDTTQWFDVGIIKSTSFVVSHYHLPSENSQGNGDDIDVVNVPDHSDLKKQELQPGTAYKFRVAGINACGRGPFSEVSAFKTCLPGFPGAPSAIKISKSTEGAHLSWEPPQNTAGKITEYSVYLAVRNTASEPKPGTPAQLAFVRVFCGPSPSCVVSNTSLASAHIDYTTKPAIIFRIAARNEKGYGPATQVRWLQDAAQSPQAGGKVALKRGSPGGDVIYGQYLSSSQGYIHHPLHKSDPGGIAPMLTIDYAALDINDKVPPRRLVSHGVLKIMNTVEAFKECDKKLLLASLGNEIWNDIKSGAALKDPSLLSRFLLLTYPDLKKYHFFYWFASPCLLAPESVMLNKPPCQLNQRFNTEQIVSLLASYDNYQAQQHQFQNYFLLTEEADRISVQDIGSIKEILLDNKKLLVGFCDPSNLDANPGWPLRNLLTLLAYHCAQDLQEVEVVCFRDRSRKGQREFNHSLVLSLNLPSIAELTDTPKVVGWERNERNKLGARMTDLSATMDPKRLAESAVDLNLRLMRWRLMPDLRLDDITATKCLLLGSGTLGCNVARNLMSWGIRHVTFVDNARVSYSNPVRQSLFTFEDCLDGGKPKAEAAANALKRIFPGVKSEGISLSIPMPGHSLSSSVEEQVEKDVRQLEQLIHDHDAVFLLMDTRESRWLPTLIAAAHQKIVINAALGFDTFLVLRHGVKSGEMTSIPATSSSCSAEGLPGSQLGCYFCNDVVAPGNSMRDRTLDQQCTVTRPGVSMIASALAVELLISVLQHPKGANAAADTSAHEDNLTKEAESSLGLVPHQIRGFLSRFHQILPAGQAFDKCTACSNTVLDHYRQEGFEFLRRAFNEPLYLEELTGLKQMQQETLEAEVWDLSEEEEFSSMEAE</sequence>
<evidence type="ECO:0000256" key="16">
    <source>
        <dbReference type="ARBA" id="ARBA00022927"/>
    </source>
</evidence>
<dbReference type="PROSITE" id="PS50853">
    <property type="entry name" value="FN3"/>
    <property type="match status" value="2"/>
</dbReference>
<dbReference type="STRING" id="400727.A0A2T7NTI2"/>
<dbReference type="CDD" id="cd01486">
    <property type="entry name" value="Apg7"/>
    <property type="match status" value="1"/>
</dbReference>
<dbReference type="Pfam" id="PF16420">
    <property type="entry name" value="ATG7_N"/>
    <property type="match status" value="1"/>
</dbReference>
<name>A0A2T7NTI2_POMCA</name>
<feature type="region of interest" description="Disordered" evidence="28">
    <location>
        <begin position="1352"/>
        <end position="1375"/>
    </location>
</feature>